<evidence type="ECO:0000313" key="3">
    <source>
        <dbReference type="Proteomes" id="UP000018162"/>
    </source>
</evidence>
<feature type="transmembrane region" description="Helical" evidence="1">
    <location>
        <begin position="12"/>
        <end position="34"/>
    </location>
</feature>
<feature type="transmembrane region" description="Helical" evidence="1">
    <location>
        <begin position="154"/>
        <end position="173"/>
    </location>
</feature>
<comment type="caution">
    <text evidence="2">The sequence shown here is derived from an EMBL/GenBank/DDBJ whole genome shotgun (WGS) entry which is preliminary data.</text>
</comment>
<keyword evidence="1" id="KW-1133">Transmembrane helix</keyword>
<dbReference type="AlphaFoldDB" id="R6TS92"/>
<organism evidence="2 3">
    <name type="scientific">Agathobacter rectalis CAG:36</name>
    <dbReference type="NCBI Taxonomy" id="1263079"/>
    <lineage>
        <taxon>Bacteria</taxon>
        <taxon>Bacillati</taxon>
        <taxon>Bacillota</taxon>
        <taxon>Clostridia</taxon>
        <taxon>Lachnospirales</taxon>
        <taxon>Lachnospiraceae</taxon>
        <taxon>Agathobacter</taxon>
    </lineage>
</organism>
<keyword evidence="1" id="KW-0812">Transmembrane</keyword>
<dbReference type="Proteomes" id="UP000018162">
    <property type="component" value="Unassembled WGS sequence"/>
</dbReference>
<evidence type="ECO:0000256" key="1">
    <source>
        <dbReference type="SAM" id="Phobius"/>
    </source>
</evidence>
<reference evidence="2" key="1">
    <citation type="submission" date="2012-11" db="EMBL/GenBank/DDBJ databases">
        <title>Dependencies among metagenomic species, viruses, plasmids and units of genetic variation.</title>
        <authorList>
            <person name="Nielsen H.B."/>
            <person name="Almeida M."/>
            <person name="Juncker A.S."/>
            <person name="Rasmussen S."/>
            <person name="Li J."/>
            <person name="Sunagawa S."/>
            <person name="Plichta D."/>
            <person name="Gautier L."/>
            <person name="Le Chatelier E."/>
            <person name="Peletier E."/>
            <person name="Bonde I."/>
            <person name="Nielsen T."/>
            <person name="Manichanh C."/>
            <person name="Arumugam M."/>
            <person name="Batto J."/>
            <person name="Santos M.B.Q.D."/>
            <person name="Blom N."/>
            <person name="Borruel N."/>
            <person name="Burgdorf K.S."/>
            <person name="Boumezbeur F."/>
            <person name="Casellas F."/>
            <person name="Dore J."/>
            <person name="Guarner F."/>
            <person name="Hansen T."/>
            <person name="Hildebrand F."/>
            <person name="Kaas R.S."/>
            <person name="Kennedy S."/>
            <person name="Kristiansen K."/>
            <person name="Kultima J.R."/>
            <person name="Leonard P."/>
            <person name="Levenez F."/>
            <person name="Lund O."/>
            <person name="Moumen B."/>
            <person name="Le Paslier D."/>
            <person name="Pons N."/>
            <person name="Pedersen O."/>
            <person name="Prifti E."/>
            <person name="Qin J."/>
            <person name="Raes J."/>
            <person name="Tap J."/>
            <person name="Tims S."/>
            <person name="Ussery D.W."/>
            <person name="Yamada T."/>
            <person name="MetaHit consortium"/>
            <person name="Renault P."/>
            <person name="Sicheritz-Ponten T."/>
            <person name="Bork P."/>
            <person name="Wang J."/>
            <person name="Brunak S."/>
            <person name="Ehrlich S.D."/>
        </authorList>
    </citation>
    <scope>NUCLEOTIDE SEQUENCE [LARGE SCALE GENOMIC DNA]</scope>
</reference>
<evidence type="ECO:0000313" key="2">
    <source>
        <dbReference type="EMBL" id="CDC72684.1"/>
    </source>
</evidence>
<keyword evidence="1" id="KW-0472">Membrane</keyword>
<name>R6TS92_9FIRM</name>
<feature type="transmembrane region" description="Helical" evidence="1">
    <location>
        <begin position="46"/>
        <end position="64"/>
    </location>
</feature>
<sequence>MEIKYYNRIRNIILIWNIYLTILIPFVVLLSGIWHLESGVRHGKAAGLPIAVILAFLPLVLFGLKWKMDSTFTIIASCVWFIFMWKMAYYFFYDKTNSPIVYYSSVVVNITALMWSIIVKEYKPLEEHILKYRQDQWLVPCSENYKENKVLRSIWLVCFIGTVVFSFVCQWGGKITTKICCNN</sequence>
<gene>
    <name evidence="2" type="ORF">BN626_00895</name>
</gene>
<dbReference type="EMBL" id="CBFV010000041">
    <property type="protein sequence ID" value="CDC72684.1"/>
    <property type="molecule type" value="Genomic_DNA"/>
</dbReference>
<proteinExistence type="predicted"/>
<feature type="transmembrane region" description="Helical" evidence="1">
    <location>
        <begin position="71"/>
        <end position="93"/>
    </location>
</feature>
<protein>
    <submittedName>
        <fullName evidence="2">Uncharacterized protein</fullName>
    </submittedName>
</protein>
<accession>R6TS92</accession>